<feature type="binding site" evidence="10">
    <location>
        <position position="109"/>
    </location>
    <ligand>
        <name>Zn(2+)</name>
        <dbReference type="ChEBI" id="CHEBI:29105"/>
    </ligand>
</feature>
<comment type="similarity">
    <text evidence="1 10">Belongs to the TRAFAC class translation factor GTPase superfamily. Classic translation factor GTPase family. EIF2G subfamily.</text>
</comment>
<dbReference type="GO" id="GO:0000049">
    <property type="term" value="F:tRNA binding"/>
    <property type="evidence" value="ECO:0007669"/>
    <property type="project" value="TreeGrafter"/>
</dbReference>
<feature type="binding site" evidence="10">
    <location>
        <position position="58"/>
    </location>
    <ligand>
        <name>Mg(2+)</name>
        <dbReference type="ChEBI" id="CHEBI:18420"/>
        <label>1</label>
    </ligand>
</feature>
<organism evidence="12 13">
    <name type="scientific">Methanonatronarchaeum thermophilum</name>
    <dbReference type="NCBI Taxonomy" id="1927129"/>
    <lineage>
        <taxon>Archaea</taxon>
        <taxon>Methanobacteriati</taxon>
        <taxon>Methanobacteriota</taxon>
        <taxon>Methanonatronarchaeia</taxon>
        <taxon>Methanonatronarchaeales</taxon>
        <taxon>Methanonatronarchaeaceae</taxon>
        <taxon>Methanonatronarchaeum</taxon>
    </lineage>
</organism>
<proteinExistence type="inferred from homology"/>
<keyword evidence="3 10" id="KW-0479">Metal-binding</keyword>
<dbReference type="NCBIfam" id="TIGR03680">
    <property type="entry name" value="eif2g_arch"/>
    <property type="match status" value="1"/>
</dbReference>
<evidence type="ECO:0000313" key="12">
    <source>
        <dbReference type="EMBL" id="OUJ18642.1"/>
    </source>
</evidence>
<keyword evidence="5 10" id="KW-0378">Hydrolase</keyword>
<dbReference type="EMBL" id="MRZU01000003">
    <property type="protein sequence ID" value="OUJ18642.1"/>
    <property type="molecule type" value="Genomic_DNA"/>
</dbReference>
<comment type="function">
    <text evidence="10">eIF-2 functions in the early steps of protein synthesis by forming a ternary complex with GTP and initiator tRNA.</text>
</comment>
<evidence type="ECO:0000256" key="2">
    <source>
        <dbReference type="ARBA" id="ARBA00022540"/>
    </source>
</evidence>
<protein>
    <recommendedName>
        <fullName evidence="10">Translation initiation factor 2 subunit gamma</fullName>
        <ecNumber evidence="10">3.6.5.3</ecNumber>
    </recommendedName>
    <alternativeName>
        <fullName evidence="10">aIF2-gamma</fullName>
    </alternativeName>
    <alternativeName>
        <fullName evidence="10">eIF-2-gamma</fullName>
    </alternativeName>
</protein>
<sequence length="447" mass="48701">MAKVLLHYNVDKKRFVGGKVFRLVSHRILKVLIISKGVTLKQPEVNIGLIGHVDHGKTTLVEALSGTWTDQHSEELRRGISIRLGYADTVFRRCSGCEPPEAYTTKEVCECGGETEITRAISFVDAPGHETLMATMLSGSAIMDGAVLVIAANEDCPQPQTKEHLMALDIIGVEDIVVVQNKIDLVSKEEAVDNYNQIKEFVKGTVAEDAPIIPCSAQQRTNIDMVITAVEDVIPTPERDQDKPVLMPIARSFDVNKPGTEIDNIKGGIIGGSIKQGSITSNTEIEIKPGKKIDSGGKTWWEPIITETVSIFSGGEYRDKITPGGLAGIGTKLDPFMTKSDGLVGQIMGRPDELPPVWNEFIVEVDLLDRVVGVEDESEVEGLRTNEPLMLNLGTATTVGVITSARENEAEVKLKRPVCAEEGSNMAISRRIGARWRLIGVGKLKQK</sequence>
<dbReference type="InterPro" id="IPR022424">
    <property type="entry name" value="TIF2_gsu"/>
</dbReference>
<dbReference type="AlphaFoldDB" id="A0A1Y3GB07"/>
<feature type="binding site" evidence="10">
    <location>
        <position position="79"/>
    </location>
    <ligand>
        <name>Mg(2+)</name>
        <dbReference type="ChEBI" id="CHEBI:18420"/>
        <label>2</label>
    </ligand>
</feature>
<dbReference type="GO" id="GO:0005829">
    <property type="term" value="C:cytosol"/>
    <property type="evidence" value="ECO:0007669"/>
    <property type="project" value="TreeGrafter"/>
</dbReference>
<dbReference type="InterPro" id="IPR044128">
    <property type="entry name" value="eIF2g_GTP-bd"/>
</dbReference>
<accession>A0A1Y3GB07</accession>
<dbReference type="SUPFAM" id="SSF50447">
    <property type="entry name" value="Translation proteins"/>
    <property type="match status" value="1"/>
</dbReference>
<gene>
    <name evidence="10" type="primary">eif2g</name>
    <name evidence="12" type="ORF">AMET1_0288</name>
</gene>
<dbReference type="PANTHER" id="PTHR42854:SF3">
    <property type="entry name" value="EUKARYOTIC TRANSLATION INITIATION FACTOR 2 SUBUNIT 3-RELATED"/>
    <property type="match status" value="1"/>
</dbReference>
<dbReference type="InterPro" id="IPR015256">
    <property type="entry name" value="eIF2g_C"/>
</dbReference>
<dbReference type="PROSITE" id="PS51722">
    <property type="entry name" value="G_TR_2"/>
    <property type="match status" value="1"/>
</dbReference>
<dbReference type="GO" id="GO:0005525">
    <property type="term" value="F:GTP binding"/>
    <property type="evidence" value="ECO:0007669"/>
    <property type="project" value="UniProtKB-UniRule"/>
</dbReference>
<feature type="domain" description="Tr-type G" evidence="11">
    <location>
        <begin position="42"/>
        <end position="238"/>
    </location>
</feature>
<feature type="binding site" evidence="10">
    <location>
        <position position="111"/>
    </location>
    <ligand>
        <name>Zn(2+)</name>
        <dbReference type="ChEBI" id="CHEBI:29105"/>
    </ligand>
</feature>
<feature type="binding site" evidence="10">
    <location>
        <position position="94"/>
    </location>
    <ligand>
        <name>Zn(2+)</name>
        <dbReference type="ChEBI" id="CHEBI:29105"/>
    </ligand>
</feature>
<evidence type="ECO:0000256" key="4">
    <source>
        <dbReference type="ARBA" id="ARBA00022741"/>
    </source>
</evidence>
<dbReference type="FunFam" id="2.40.30.10:FF:000075">
    <property type="entry name" value="Translation initiation factor 2 subunit gamma"/>
    <property type="match status" value="1"/>
</dbReference>
<dbReference type="InterPro" id="IPR027417">
    <property type="entry name" value="P-loop_NTPase"/>
</dbReference>
<evidence type="ECO:0000259" key="11">
    <source>
        <dbReference type="PROSITE" id="PS51722"/>
    </source>
</evidence>
<name>A0A1Y3GB07_9EURY</name>
<dbReference type="InterPro" id="IPR009001">
    <property type="entry name" value="Transl_elong_EF1A/Init_IF2_C"/>
</dbReference>
<dbReference type="GO" id="GO:0003746">
    <property type="term" value="F:translation elongation factor activity"/>
    <property type="evidence" value="ECO:0007669"/>
    <property type="project" value="UniProtKB-UniRule"/>
</dbReference>
<comment type="cofactor">
    <cofactor evidence="10">
        <name>Mg(2+)</name>
        <dbReference type="ChEBI" id="CHEBI:18420"/>
    </cofactor>
</comment>
<evidence type="ECO:0000256" key="9">
    <source>
        <dbReference type="ARBA" id="ARBA00048107"/>
    </source>
</evidence>
<evidence type="ECO:0000256" key="1">
    <source>
        <dbReference type="ARBA" id="ARBA00005388"/>
    </source>
</evidence>
<dbReference type="FunFam" id="3.40.50.300:FF:000065">
    <property type="entry name" value="Eukaryotic translation initiation factor 2 subunit gamma"/>
    <property type="match status" value="1"/>
</dbReference>
<comment type="subunit">
    <text evidence="10">Heterotrimer composed of an alpha, a beta and a gamma chain.</text>
</comment>
<dbReference type="GO" id="GO:0003743">
    <property type="term" value="F:translation initiation factor activity"/>
    <property type="evidence" value="ECO:0007669"/>
    <property type="project" value="UniProtKB-KW"/>
</dbReference>
<dbReference type="NCBIfam" id="NF003077">
    <property type="entry name" value="PRK04000.1"/>
    <property type="match status" value="1"/>
</dbReference>
<dbReference type="GO" id="GO:0001731">
    <property type="term" value="P:formation of translation preinitiation complex"/>
    <property type="evidence" value="ECO:0007669"/>
    <property type="project" value="TreeGrafter"/>
</dbReference>
<evidence type="ECO:0000256" key="6">
    <source>
        <dbReference type="ARBA" id="ARBA00022842"/>
    </source>
</evidence>
<feature type="binding site" evidence="10">
    <location>
        <position position="81"/>
    </location>
    <ligand>
        <name>Mg(2+)</name>
        <dbReference type="ChEBI" id="CHEBI:18420"/>
        <label>1</label>
    </ligand>
</feature>
<dbReference type="CDD" id="cd15490">
    <property type="entry name" value="eIF2_gamma_III"/>
    <property type="match status" value="1"/>
</dbReference>
<evidence type="ECO:0000256" key="10">
    <source>
        <dbReference type="HAMAP-Rule" id="MF_00119"/>
    </source>
</evidence>
<comment type="catalytic activity">
    <reaction evidence="9 10">
        <text>GTP + H2O = GDP + phosphate + H(+)</text>
        <dbReference type="Rhea" id="RHEA:19669"/>
        <dbReference type="ChEBI" id="CHEBI:15377"/>
        <dbReference type="ChEBI" id="CHEBI:15378"/>
        <dbReference type="ChEBI" id="CHEBI:37565"/>
        <dbReference type="ChEBI" id="CHEBI:43474"/>
        <dbReference type="ChEBI" id="CHEBI:58189"/>
        <dbReference type="EC" id="3.6.5.3"/>
    </reaction>
</comment>
<dbReference type="Gene3D" id="2.40.30.10">
    <property type="entry name" value="Translation factors"/>
    <property type="match status" value="2"/>
</dbReference>
<dbReference type="Gene3D" id="3.40.50.300">
    <property type="entry name" value="P-loop containing nucleotide triphosphate hydrolases"/>
    <property type="match status" value="1"/>
</dbReference>
<keyword evidence="8 10" id="KW-0342">GTP-binding</keyword>
<reference evidence="12 13" key="1">
    <citation type="submission" date="2016-12" db="EMBL/GenBank/DDBJ databases">
        <title>Discovery of methanogenic haloarchaea.</title>
        <authorList>
            <person name="Sorokin D.Y."/>
            <person name="Makarova K.S."/>
            <person name="Abbas B."/>
            <person name="Ferrer M."/>
            <person name="Golyshin P.N."/>
        </authorList>
    </citation>
    <scope>NUCLEOTIDE SEQUENCE [LARGE SCALE GENOMIC DNA]</scope>
    <source>
        <strain evidence="12">AMET1</strain>
    </source>
</reference>
<keyword evidence="13" id="KW-1185">Reference proteome</keyword>
<evidence type="ECO:0000256" key="7">
    <source>
        <dbReference type="ARBA" id="ARBA00022917"/>
    </source>
</evidence>
<evidence type="ECO:0000313" key="13">
    <source>
        <dbReference type="Proteomes" id="UP000195137"/>
    </source>
</evidence>
<dbReference type="SUPFAM" id="SSF52540">
    <property type="entry name" value="P-loop containing nucleoside triphosphate hydrolases"/>
    <property type="match status" value="1"/>
</dbReference>
<dbReference type="Proteomes" id="UP000195137">
    <property type="component" value="Unassembled WGS sequence"/>
</dbReference>
<dbReference type="Pfam" id="PF09173">
    <property type="entry name" value="eIF2_C"/>
    <property type="match status" value="1"/>
</dbReference>
<dbReference type="GO" id="GO:0003924">
    <property type="term" value="F:GTPase activity"/>
    <property type="evidence" value="ECO:0007669"/>
    <property type="project" value="InterPro"/>
</dbReference>
<comment type="caution">
    <text evidence="12">The sequence shown here is derived from an EMBL/GenBank/DDBJ whole genome shotgun (WGS) entry which is preliminary data.</text>
</comment>
<dbReference type="EC" id="3.6.5.3" evidence="10"/>
<keyword evidence="7 10" id="KW-0648">Protein biosynthesis</keyword>
<evidence type="ECO:0000256" key="8">
    <source>
        <dbReference type="ARBA" id="ARBA00023134"/>
    </source>
</evidence>
<evidence type="ECO:0000256" key="5">
    <source>
        <dbReference type="ARBA" id="ARBA00022801"/>
    </source>
</evidence>
<feature type="binding site" evidence="10">
    <location>
        <begin position="216"/>
        <end position="218"/>
    </location>
    <ligand>
        <name>GTP</name>
        <dbReference type="ChEBI" id="CHEBI:37565"/>
    </ligand>
</feature>
<keyword evidence="4 10" id="KW-0547">Nucleotide-binding</keyword>
<feature type="binding site" evidence="10">
    <location>
        <position position="97"/>
    </location>
    <ligand>
        <name>Zn(2+)</name>
        <dbReference type="ChEBI" id="CHEBI:29105"/>
    </ligand>
</feature>
<dbReference type="InterPro" id="IPR005225">
    <property type="entry name" value="Small_GTP-bd"/>
</dbReference>
<dbReference type="NCBIfam" id="TIGR00231">
    <property type="entry name" value="small_GTP"/>
    <property type="match status" value="1"/>
</dbReference>
<dbReference type="PRINTS" id="PR00315">
    <property type="entry name" value="ELONGATNFCT"/>
</dbReference>
<keyword evidence="2 10" id="KW-0396">Initiation factor</keyword>
<dbReference type="GO" id="GO:0046872">
    <property type="term" value="F:metal ion binding"/>
    <property type="evidence" value="ECO:0007669"/>
    <property type="project" value="UniProtKB-KW"/>
</dbReference>
<feature type="binding site" evidence="10">
    <location>
        <begin position="54"/>
        <end position="59"/>
    </location>
    <ligand>
        <name>GTP</name>
        <dbReference type="ChEBI" id="CHEBI:37565"/>
    </ligand>
</feature>
<keyword evidence="6 10" id="KW-0460">Magnesium</keyword>
<dbReference type="PANTHER" id="PTHR42854">
    <property type="entry name" value="EUKARYOTIC TRANSLATION INITIATION FACTOR 2 SUBUNIT 3 FAMILY MEMBER"/>
    <property type="match status" value="1"/>
</dbReference>
<dbReference type="SUPFAM" id="SSF50465">
    <property type="entry name" value="EF-Tu/eEF-1alpha/eIF2-gamma C-terminal domain"/>
    <property type="match status" value="1"/>
</dbReference>
<keyword evidence="10" id="KW-0862">Zinc</keyword>
<dbReference type="InterPro" id="IPR009000">
    <property type="entry name" value="Transl_B-barrel_sf"/>
</dbReference>
<dbReference type="HAMAP" id="MF_00119">
    <property type="entry name" value="eIF_2_gamma"/>
    <property type="match status" value="1"/>
</dbReference>
<dbReference type="Pfam" id="PF00009">
    <property type="entry name" value="GTP_EFTU"/>
    <property type="match status" value="1"/>
</dbReference>
<dbReference type="CDD" id="cd01888">
    <property type="entry name" value="eIF2_gamma"/>
    <property type="match status" value="1"/>
</dbReference>
<evidence type="ECO:0000256" key="3">
    <source>
        <dbReference type="ARBA" id="ARBA00022723"/>
    </source>
</evidence>
<dbReference type="InterPro" id="IPR000795">
    <property type="entry name" value="T_Tr_GTP-bd_dom"/>
</dbReference>
<feature type="binding site" evidence="10">
    <location>
        <begin position="181"/>
        <end position="184"/>
    </location>
    <ligand>
        <name>GTP</name>
        <dbReference type="ChEBI" id="CHEBI:37565"/>
    </ligand>
</feature>
<feature type="binding site" evidence="10">
    <location>
        <position position="54"/>
    </location>
    <ligand>
        <name>Mg(2+)</name>
        <dbReference type="ChEBI" id="CHEBI:18420"/>
        <label>2</label>
    </ligand>
</feature>
<dbReference type="InterPro" id="IPR050543">
    <property type="entry name" value="eIF2G"/>
</dbReference>